<comment type="caution">
    <text evidence="2">The sequence shown here is derived from an EMBL/GenBank/DDBJ whole genome shotgun (WGS) entry which is preliminary data.</text>
</comment>
<dbReference type="Pfam" id="PF20183">
    <property type="entry name" value="DUF6546"/>
    <property type="match status" value="1"/>
</dbReference>
<accession>A0AA39Y7N9</accession>
<evidence type="ECO:0000259" key="1">
    <source>
        <dbReference type="Pfam" id="PF20183"/>
    </source>
</evidence>
<proteinExistence type="predicted"/>
<dbReference type="AlphaFoldDB" id="A0AA39Y7N9"/>
<feature type="domain" description="DUF6546" evidence="1">
    <location>
        <begin position="159"/>
        <end position="251"/>
    </location>
</feature>
<sequence length="273" mass="30641">MLSVMEGLEYCDIAFDDGQTLDPKTRIEYRKALGETLYKIPTTCEEFHATFEPDLDGINASPACDPPSLDILSIGIRNMSTQLVRVSLDSLAISPSLFWPDDSEDATAPYWPRLKHFELRYEPSLASGERLAYLKQNDKTDIRPYSEKSPLLIEAYLGRPALHCERANGLFVAVGRATRNMPALQEMRLEMFDELVSLLFTYKYEKEHMAFVASWHSTPSVFEASPDVLEAFGILEGSFVERPSLSTSAEHRSPSVTTRGSIYQGLCSPALTR</sequence>
<evidence type="ECO:0000313" key="2">
    <source>
        <dbReference type="EMBL" id="KAK0647244.1"/>
    </source>
</evidence>
<dbReference type="Proteomes" id="UP001175001">
    <property type="component" value="Unassembled WGS sequence"/>
</dbReference>
<dbReference type="InterPro" id="IPR046676">
    <property type="entry name" value="DUF6546"/>
</dbReference>
<reference evidence="2" key="1">
    <citation type="submission" date="2023-06" db="EMBL/GenBank/DDBJ databases">
        <title>Multi-omics analyses reveal the molecular pathogenesis toolkit of Lasiodiplodia hormozganensis, a cross-kingdom pathogen.</title>
        <authorList>
            <person name="Felix C."/>
            <person name="Meneses R."/>
            <person name="Goncalves M.F.M."/>
            <person name="Tilleman L."/>
            <person name="Duarte A.S."/>
            <person name="Jorrin-Novo J.V."/>
            <person name="Van De Peer Y."/>
            <person name="Deforce D."/>
            <person name="Van Nieuwerburgh F."/>
            <person name="Esteves A.C."/>
            <person name="Alves A."/>
        </authorList>
    </citation>
    <scope>NUCLEOTIDE SEQUENCE</scope>
    <source>
        <strain evidence="2">CBS 339.90</strain>
    </source>
</reference>
<keyword evidence="3" id="KW-1185">Reference proteome</keyword>
<gene>
    <name evidence="2" type="ORF">DIS24_g7920</name>
</gene>
<protein>
    <recommendedName>
        <fullName evidence="1">DUF6546 domain-containing protein</fullName>
    </recommendedName>
</protein>
<organism evidence="2 3">
    <name type="scientific">Lasiodiplodia hormozganensis</name>
    <dbReference type="NCBI Taxonomy" id="869390"/>
    <lineage>
        <taxon>Eukaryota</taxon>
        <taxon>Fungi</taxon>
        <taxon>Dikarya</taxon>
        <taxon>Ascomycota</taxon>
        <taxon>Pezizomycotina</taxon>
        <taxon>Dothideomycetes</taxon>
        <taxon>Dothideomycetes incertae sedis</taxon>
        <taxon>Botryosphaeriales</taxon>
        <taxon>Botryosphaeriaceae</taxon>
        <taxon>Lasiodiplodia</taxon>
    </lineage>
</organism>
<evidence type="ECO:0000313" key="3">
    <source>
        <dbReference type="Proteomes" id="UP001175001"/>
    </source>
</evidence>
<name>A0AA39Y7N9_9PEZI</name>
<dbReference type="EMBL" id="JAUJDW010000053">
    <property type="protein sequence ID" value="KAK0647244.1"/>
    <property type="molecule type" value="Genomic_DNA"/>
</dbReference>